<evidence type="ECO:0000313" key="2">
    <source>
        <dbReference type="Proteomes" id="UP001589828"/>
    </source>
</evidence>
<sequence length="431" mass="48164">MGSRIYRRHNSNGISNYTGPAFLKAGVLVRLKISFSSNGFAWALLLTGLLLNESCRKSFTPAVISAPNNYLVVEGLINTGDDSTFIKLSRTVKLNDKVTVSPEKQAQVVIESDNGSTYPLAEIAAGTYTTSPLHLQASHKYRIRIKTSGNKEYASDFVEVKITPPIDSVSYRIKPDGLYINANAHDISNNTRYYRWDYEETYQYHARFDSKYKSNGDTVLPRDLINDQIYRCWRSDTSSTIVLASTTKLTADVLSQAPITFIASSSEKVSEKYSILLKQYALTKEAFQFWENLQKNTQQLGSIFDAQPSQLIGNIHNLADTLEPVIGYMSAGTVSKLRKFIPNSSLPPQWTVLDLSDCLLASFYFRHIEGSLVVNDENFYFNYNQPGPHSLYIPISTIEVPFQGVVGHTGALPPCADCTLRGSNKPPAFWQ</sequence>
<keyword evidence="2" id="KW-1185">Reference proteome</keyword>
<comment type="caution">
    <text evidence="1">The sequence shown here is derived from an EMBL/GenBank/DDBJ whole genome shotgun (WGS) entry which is preliminary data.</text>
</comment>
<dbReference type="EMBL" id="JBHLTS010000080">
    <property type="protein sequence ID" value="MFC0519027.1"/>
    <property type="molecule type" value="Genomic_DNA"/>
</dbReference>
<protein>
    <submittedName>
        <fullName evidence="1">DUF4249 domain-containing protein</fullName>
    </submittedName>
</protein>
<organism evidence="1 2">
    <name type="scientific">Mucilaginibacter angelicae</name>
    <dbReference type="NCBI Taxonomy" id="869718"/>
    <lineage>
        <taxon>Bacteria</taxon>
        <taxon>Pseudomonadati</taxon>
        <taxon>Bacteroidota</taxon>
        <taxon>Sphingobacteriia</taxon>
        <taxon>Sphingobacteriales</taxon>
        <taxon>Sphingobacteriaceae</taxon>
        <taxon>Mucilaginibacter</taxon>
    </lineage>
</organism>
<gene>
    <name evidence="1" type="ORF">ACFFGT_32745</name>
</gene>
<name>A0ABV6LHR7_9SPHI</name>
<dbReference type="Proteomes" id="UP001589828">
    <property type="component" value="Unassembled WGS sequence"/>
</dbReference>
<evidence type="ECO:0000313" key="1">
    <source>
        <dbReference type="EMBL" id="MFC0519027.1"/>
    </source>
</evidence>
<accession>A0ABV6LHR7</accession>
<dbReference type="RefSeq" id="WP_377026727.1">
    <property type="nucleotide sequence ID" value="NZ_JBHLTS010000080.1"/>
</dbReference>
<dbReference type="Pfam" id="PF14054">
    <property type="entry name" value="DUF4249"/>
    <property type="match status" value="1"/>
</dbReference>
<proteinExistence type="predicted"/>
<reference evidence="1 2" key="1">
    <citation type="submission" date="2024-09" db="EMBL/GenBank/DDBJ databases">
        <authorList>
            <person name="Sun Q."/>
            <person name="Mori K."/>
        </authorList>
    </citation>
    <scope>NUCLEOTIDE SEQUENCE [LARGE SCALE GENOMIC DNA]</scope>
    <source>
        <strain evidence="1 2">NCAIM B.02415</strain>
    </source>
</reference>
<dbReference type="InterPro" id="IPR025345">
    <property type="entry name" value="DUF4249"/>
</dbReference>